<protein>
    <submittedName>
        <fullName evidence="1">Uncharacterized protein</fullName>
    </submittedName>
</protein>
<dbReference type="AlphaFoldDB" id="A0AAD7W1J5"/>
<evidence type="ECO:0000313" key="1">
    <source>
        <dbReference type="EMBL" id="KAJ8371824.1"/>
    </source>
</evidence>
<name>A0AAD7W1J5_9TELE</name>
<accession>A0AAD7W1J5</accession>
<proteinExistence type="predicted"/>
<evidence type="ECO:0000313" key="2">
    <source>
        <dbReference type="Proteomes" id="UP001221898"/>
    </source>
</evidence>
<dbReference type="EMBL" id="JAINUG010000428">
    <property type="protein sequence ID" value="KAJ8371824.1"/>
    <property type="molecule type" value="Genomic_DNA"/>
</dbReference>
<comment type="caution">
    <text evidence="1">The sequence shown here is derived from an EMBL/GenBank/DDBJ whole genome shotgun (WGS) entry which is preliminary data.</text>
</comment>
<reference evidence="1" key="1">
    <citation type="journal article" date="2023" name="Science">
        <title>Genome structures resolve the early diversification of teleost fishes.</title>
        <authorList>
            <person name="Parey E."/>
            <person name="Louis A."/>
            <person name="Montfort J."/>
            <person name="Bouchez O."/>
            <person name="Roques C."/>
            <person name="Iampietro C."/>
            <person name="Lluch J."/>
            <person name="Castinel A."/>
            <person name="Donnadieu C."/>
            <person name="Desvignes T."/>
            <person name="Floi Bucao C."/>
            <person name="Jouanno E."/>
            <person name="Wen M."/>
            <person name="Mejri S."/>
            <person name="Dirks R."/>
            <person name="Jansen H."/>
            <person name="Henkel C."/>
            <person name="Chen W.J."/>
            <person name="Zahm M."/>
            <person name="Cabau C."/>
            <person name="Klopp C."/>
            <person name="Thompson A.W."/>
            <person name="Robinson-Rechavi M."/>
            <person name="Braasch I."/>
            <person name="Lecointre G."/>
            <person name="Bobe J."/>
            <person name="Postlethwait J.H."/>
            <person name="Berthelot C."/>
            <person name="Roest Crollius H."/>
            <person name="Guiguen Y."/>
        </authorList>
    </citation>
    <scope>NUCLEOTIDE SEQUENCE</scope>
    <source>
        <strain evidence="1">NC1722</strain>
    </source>
</reference>
<organism evidence="1 2">
    <name type="scientific">Aldrovandia affinis</name>
    <dbReference type="NCBI Taxonomy" id="143900"/>
    <lineage>
        <taxon>Eukaryota</taxon>
        <taxon>Metazoa</taxon>
        <taxon>Chordata</taxon>
        <taxon>Craniata</taxon>
        <taxon>Vertebrata</taxon>
        <taxon>Euteleostomi</taxon>
        <taxon>Actinopterygii</taxon>
        <taxon>Neopterygii</taxon>
        <taxon>Teleostei</taxon>
        <taxon>Notacanthiformes</taxon>
        <taxon>Halosauridae</taxon>
        <taxon>Aldrovandia</taxon>
    </lineage>
</organism>
<keyword evidence="2" id="KW-1185">Reference proteome</keyword>
<dbReference type="Proteomes" id="UP001221898">
    <property type="component" value="Unassembled WGS sequence"/>
</dbReference>
<sequence length="129" mass="13562">MLRGNESDTELRLGLPVQGTMVRQGQELSPAPLTDGTRPQLCAFASRVASAGRMGPVRVGREVRRGWGSHMVQPFTPQTLPHATLLLIGRCAASAQGVASVATPTGRSLTASLRPVCSSNFTQLPVAKG</sequence>
<gene>
    <name evidence="1" type="ORF">AAFF_G00299640</name>
</gene>